<accession>A0A0K2VCZ0</accession>
<feature type="non-terminal residue" evidence="1">
    <location>
        <position position="1"/>
    </location>
</feature>
<protein>
    <submittedName>
        <fullName evidence="1">Uncharacterized protein</fullName>
    </submittedName>
</protein>
<sequence>IIANIYIYPINDEGFTRNCIPVLLETEHNYRIAYYFVYLSKRIHYEIAMTYQGRRRNRQLTTKYMGYFCVCELTPCTTFGSNFFKGPN</sequence>
<name>A0A0K2VCZ0_LEPSM</name>
<evidence type="ECO:0000313" key="1">
    <source>
        <dbReference type="EMBL" id="CDW47816.1"/>
    </source>
</evidence>
<organism evidence="1">
    <name type="scientific">Lepeophtheirus salmonis</name>
    <name type="common">Salmon louse</name>
    <name type="synonym">Caligus salmonis</name>
    <dbReference type="NCBI Taxonomy" id="72036"/>
    <lineage>
        <taxon>Eukaryota</taxon>
        <taxon>Metazoa</taxon>
        <taxon>Ecdysozoa</taxon>
        <taxon>Arthropoda</taxon>
        <taxon>Crustacea</taxon>
        <taxon>Multicrustacea</taxon>
        <taxon>Hexanauplia</taxon>
        <taxon>Copepoda</taxon>
        <taxon>Siphonostomatoida</taxon>
        <taxon>Caligidae</taxon>
        <taxon>Lepeophtheirus</taxon>
    </lineage>
</organism>
<reference evidence="1" key="1">
    <citation type="submission" date="2014-05" db="EMBL/GenBank/DDBJ databases">
        <authorList>
            <person name="Chronopoulou M."/>
        </authorList>
    </citation>
    <scope>NUCLEOTIDE SEQUENCE</scope>
    <source>
        <tissue evidence="1">Whole organism</tissue>
    </source>
</reference>
<dbReference type="AlphaFoldDB" id="A0A0K2VCZ0"/>
<proteinExistence type="predicted"/>
<dbReference type="EMBL" id="HACA01030455">
    <property type="protein sequence ID" value="CDW47816.1"/>
    <property type="molecule type" value="Transcribed_RNA"/>
</dbReference>